<accession>A0A9P6YE50</accession>
<sequence>MPMPAALAWRSTVASSQRSVWLRGSVITTAPVERLAIHLDSSSEMKEPPKPKMPAMISRPLILLGSVPNSDITMLARISTAKFVARKRAIRVNMGKSGSERVDIGQFAVWSA</sequence>
<name>A0A9P6YE50_9FUNG</name>
<evidence type="ECO:0000313" key="2">
    <source>
        <dbReference type="Proteomes" id="UP000740926"/>
    </source>
</evidence>
<dbReference type="Proteomes" id="UP000740926">
    <property type="component" value="Unassembled WGS sequence"/>
</dbReference>
<evidence type="ECO:0000313" key="1">
    <source>
        <dbReference type="EMBL" id="KAG1545690.1"/>
    </source>
</evidence>
<protein>
    <submittedName>
        <fullName evidence="1">Uncharacterized protein</fullName>
    </submittedName>
</protein>
<dbReference type="AlphaFoldDB" id="A0A9P6YE50"/>
<organism evidence="1 2">
    <name type="scientific">Rhizopus delemar</name>
    <dbReference type="NCBI Taxonomy" id="936053"/>
    <lineage>
        <taxon>Eukaryota</taxon>
        <taxon>Fungi</taxon>
        <taxon>Fungi incertae sedis</taxon>
        <taxon>Mucoromycota</taxon>
        <taxon>Mucoromycotina</taxon>
        <taxon>Mucoromycetes</taxon>
        <taxon>Mucorales</taxon>
        <taxon>Mucorineae</taxon>
        <taxon>Rhizopodaceae</taxon>
        <taxon>Rhizopus</taxon>
    </lineage>
</organism>
<reference evidence="1 2" key="1">
    <citation type="journal article" date="2020" name="Microb. Genom.">
        <title>Genetic diversity of clinical and environmental Mucorales isolates obtained from an investigation of mucormycosis cases among solid organ transplant recipients.</title>
        <authorList>
            <person name="Nguyen M.H."/>
            <person name="Kaul D."/>
            <person name="Muto C."/>
            <person name="Cheng S.J."/>
            <person name="Richter R.A."/>
            <person name="Bruno V.M."/>
            <person name="Liu G."/>
            <person name="Beyhan S."/>
            <person name="Sundermann A.J."/>
            <person name="Mounaud S."/>
            <person name="Pasculle A.W."/>
            <person name="Nierman W.C."/>
            <person name="Driscoll E."/>
            <person name="Cumbie R."/>
            <person name="Clancy C.J."/>
            <person name="Dupont C.L."/>
        </authorList>
    </citation>
    <scope>NUCLEOTIDE SEQUENCE [LARGE SCALE GENOMIC DNA]</scope>
    <source>
        <strain evidence="1 2">GL24</strain>
    </source>
</reference>
<proteinExistence type="predicted"/>
<dbReference type="EMBL" id="JAANIU010005752">
    <property type="protein sequence ID" value="KAG1545690.1"/>
    <property type="molecule type" value="Genomic_DNA"/>
</dbReference>
<gene>
    <name evidence="1" type="ORF">G6F50_013724</name>
</gene>
<keyword evidence="2" id="KW-1185">Reference proteome</keyword>
<comment type="caution">
    <text evidence="1">The sequence shown here is derived from an EMBL/GenBank/DDBJ whole genome shotgun (WGS) entry which is preliminary data.</text>
</comment>